<evidence type="ECO:0008006" key="3">
    <source>
        <dbReference type="Google" id="ProtNLM"/>
    </source>
</evidence>
<evidence type="ECO:0000313" key="2">
    <source>
        <dbReference type="Proteomes" id="UP001589867"/>
    </source>
</evidence>
<proteinExistence type="predicted"/>
<dbReference type="InterPro" id="IPR012349">
    <property type="entry name" value="Split_barrel_FMN-bd"/>
</dbReference>
<dbReference type="Proteomes" id="UP001589867">
    <property type="component" value="Unassembled WGS sequence"/>
</dbReference>
<keyword evidence="2" id="KW-1185">Reference proteome</keyword>
<reference evidence="1 2" key="1">
    <citation type="submission" date="2024-09" db="EMBL/GenBank/DDBJ databases">
        <authorList>
            <person name="Sun Q."/>
            <person name="Mori K."/>
        </authorList>
    </citation>
    <scope>NUCLEOTIDE SEQUENCE [LARGE SCALE GENOMIC DNA]</scope>
    <source>
        <strain evidence="1 2">TBRC 3947</strain>
    </source>
</reference>
<dbReference type="EMBL" id="JBHLUH010000061">
    <property type="protein sequence ID" value="MFC0531715.1"/>
    <property type="molecule type" value="Genomic_DNA"/>
</dbReference>
<dbReference type="RefSeq" id="WP_377256630.1">
    <property type="nucleotide sequence ID" value="NZ_JBHLUH010000061.1"/>
</dbReference>
<evidence type="ECO:0000313" key="1">
    <source>
        <dbReference type="EMBL" id="MFC0531715.1"/>
    </source>
</evidence>
<protein>
    <recommendedName>
        <fullName evidence="3">Nitroreductase</fullName>
    </recommendedName>
</protein>
<comment type="caution">
    <text evidence="1">The sequence shown here is derived from an EMBL/GenBank/DDBJ whole genome shotgun (WGS) entry which is preliminary data.</text>
</comment>
<gene>
    <name evidence="1" type="ORF">ACFFIA_29120</name>
</gene>
<accession>A0ABV6MAG5</accession>
<dbReference type="Gene3D" id="2.30.110.10">
    <property type="entry name" value="Electron Transport, Fmn-binding Protein, Chain A"/>
    <property type="match status" value="1"/>
</dbReference>
<name>A0ABV6MAG5_9ACTN</name>
<organism evidence="1 2">
    <name type="scientific">Phytohabitans kaempferiae</name>
    <dbReference type="NCBI Taxonomy" id="1620943"/>
    <lineage>
        <taxon>Bacteria</taxon>
        <taxon>Bacillati</taxon>
        <taxon>Actinomycetota</taxon>
        <taxon>Actinomycetes</taxon>
        <taxon>Micromonosporales</taxon>
        <taxon>Micromonosporaceae</taxon>
    </lineage>
</organism>
<sequence length="149" mass="16862">MPRAATGNRPRRQTRRPPALVNRAVLAILRSRLHRLLDSELCELRYRTGSGRRVTLPVLYATDGGKYVVLIGDSANKRWWRHFLRPAQLELCRGGSRRTGIGRILARSDPDYQTAVRMHQHRHHVPMQPGDQILLVQTGPRSANPPPAG</sequence>